<dbReference type="Proteomes" id="UP001220670">
    <property type="component" value="Unassembled WGS sequence"/>
</dbReference>
<gene>
    <name evidence="1" type="ORF">PO250_01180</name>
</gene>
<dbReference type="RefSeq" id="WP_272225676.1">
    <property type="nucleotide sequence ID" value="NZ_JAQONE010000003.1"/>
</dbReference>
<proteinExistence type="predicted"/>
<dbReference type="EMBL" id="JAQONE010000003">
    <property type="protein sequence ID" value="MDC2828948.1"/>
    <property type="molecule type" value="Genomic_DNA"/>
</dbReference>
<evidence type="ECO:0000313" key="2">
    <source>
        <dbReference type="Proteomes" id="UP001220670"/>
    </source>
</evidence>
<organism evidence="1 2">
    <name type="scientific">Limosilactobacillus mucosae</name>
    <name type="common">Lactobacillus mucosae</name>
    <dbReference type="NCBI Taxonomy" id="97478"/>
    <lineage>
        <taxon>Bacteria</taxon>
        <taxon>Bacillati</taxon>
        <taxon>Bacillota</taxon>
        <taxon>Bacilli</taxon>
        <taxon>Lactobacillales</taxon>
        <taxon>Lactobacillaceae</taxon>
        <taxon>Limosilactobacillus</taxon>
    </lineage>
</organism>
<comment type="caution">
    <text evidence="1">The sequence shown here is derived from an EMBL/GenBank/DDBJ whole genome shotgun (WGS) entry which is preliminary data.</text>
</comment>
<protein>
    <submittedName>
        <fullName evidence="1">Uncharacterized protein</fullName>
    </submittedName>
</protein>
<name>A0AAJ1HRZ2_LIMMU</name>
<dbReference type="AlphaFoldDB" id="A0AAJ1HRZ2"/>
<reference evidence="1" key="1">
    <citation type="submission" date="2023-01" db="EMBL/GenBank/DDBJ databases">
        <title>Genome analysis of 13 Lactobacillus isolated from gut of wild boar.</title>
        <authorList>
            <person name="Papp P."/>
            <person name="Libisch B."/>
            <person name="Nagy T."/>
            <person name="Olasz F."/>
        </authorList>
    </citation>
    <scope>NUCLEOTIDE SEQUENCE</scope>
    <source>
        <strain evidence="1">F146</strain>
    </source>
</reference>
<sequence length="195" mass="21977">MAISIRVEDDKAYISSPFNSDFIDKIHSIGSAKWERQLRAWSVPVTELDNVKGMLREVYGTDGSENIENKVNIKLTTDDDVALDDFQEDPMTMTLFGREIMRAYSRDSGVKVAPDVTVVGDYGSGGSRNHPTIWFGKGAEIYIYKVPESLAKKAKVPHMTVEIISEPEVDRQALLDEKKKLLKRLDEIEKLLQNG</sequence>
<accession>A0AAJ1HRZ2</accession>
<evidence type="ECO:0000313" key="1">
    <source>
        <dbReference type="EMBL" id="MDC2828948.1"/>
    </source>
</evidence>